<protein>
    <submittedName>
        <fullName evidence="4">Lipopolysaccharide biosynthesis protein</fullName>
    </submittedName>
</protein>
<gene>
    <name evidence="4" type="ordered locus">Desac_2191</name>
</gene>
<feature type="transmembrane region" description="Helical" evidence="2">
    <location>
        <begin position="18"/>
        <end position="38"/>
    </location>
</feature>
<keyword evidence="2" id="KW-1133">Transmembrane helix</keyword>
<dbReference type="HOGENOM" id="CLU_009912_5_0_7"/>
<dbReference type="STRING" id="880072.Desac_2191"/>
<evidence type="ECO:0000259" key="3">
    <source>
        <dbReference type="Pfam" id="PF13807"/>
    </source>
</evidence>
<feature type="domain" description="Tyrosine-protein kinase G-rich" evidence="3">
    <location>
        <begin position="415"/>
        <end position="499"/>
    </location>
</feature>
<feature type="coiled-coil region" evidence="1">
    <location>
        <begin position="174"/>
        <end position="244"/>
    </location>
</feature>
<dbReference type="Pfam" id="PF13807">
    <property type="entry name" value="GNVR"/>
    <property type="match status" value="1"/>
</dbReference>
<dbReference type="KEGG" id="dao:Desac_2191"/>
<sequence>MSEFTLFSALQAWRFRKWYFILPALIIPLAAVILAFQLPRVYESKSTILIEEQQIPPEYVRSTVTGYADQHVQVLTQQILSRTKLWEIVEKFNLYSKERQKDSREDILEKMRKDIIFQTISAEVQDKKKGRAAGTQSFTIAFSIAYRGEDPLTVQKVTGTLSSLYLEQNLKFREEQAQTTTKFLEAELKELRDRIDFLGGKIADFKEKNPGSLPELQPFNQTQVVNLENEVRRLDSEIQSAQNQKIYLEGLLGTAQVYRTETPDAALKDPRTRYHTLNEELKNLRAKFSEDHPDVQRLLKEKTQLEQFLKMRKSGDIQNQWKLAQLQADLAAKEGKYSEQHPDVKKLKNEIAQLMAEAQKGNPTLSDIDLANPAQMNIITQSQQLTNQINTLTQLRLKQQEKLASFRQRLEAAPKIEQEYLALQRDYQNAHAKYHEVMNKLMEARISEGMEQHQKGEKFTIIDPASYPEEPIKPKKLLIALAGLFLGLGCGLACMLGRENLDTSIKSVDELAGLTKVPPLAIIGNITTVYDLAQQRRRRYLILTAACLSVLVAILCFHFFYMDLWILMSKLERLANKI</sequence>
<proteinExistence type="predicted"/>
<keyword evidence="5" id="KW-1185">Reference proteome</keyword>
<reference evidence="5" key="2">
    <citation type="submission" date="2011-03" db="EMBL/GenBank/DDBJ databases">
        <title>The complete genome of Desulfobacca acetoxidans DSM 11109.</title>
        <authorList>
            <consortium name="US DOE Joint Genome Institute (JGI-PGF)"/>
            <person name="Lucas S."/>
            <person name="Copeland A."/>
            <person name="Lapidus A."/>
            <person name="Bruce D."/>
            <person name="Goodwin L."/>
            <person name="Pitluck S."/>
            <person name="Peters L."/>
            <person name="Kyrpides N."/>
            <person name="Mavromatis K."/>
            <person name="Ivanova N."/>
            <person name="Ovchinnikova G."/>
            <person name="Teshima H."/>
            <person name="Detter J.C."/>
            <person name="Han C."/>
            <person name="Land M."/>
            <person name="Hauser L."/>
            <person name="Markowitz V."/>
            <person name="Cheng J.-F."/>
            <person name="Hugenholtz P."/>
            <person name="Woyke T."/>
            <person name="Wu D."/>
            <person name="Spring S."/>
            <person name="Schueler E."/>
            <person name="Brambilla E."/>
            <person name="Klenk H.-P."/>
            <person name="Eisen J.A."/>
        </authorList>
    </citation>
    <scope>NUCLEOTIDE SEQUENCE [LARGE SCALE GENOMIC DNA]</scope>
    <source>
        <strain evidence="5">ATCC 700848 / DSM 11109 / ASRB2</strain>
    </source>
</reference>
<dbReference type="RefSeq" id="WP_013707129.1">
    <property type="nucleotide sequence ID" value="NC_015388.1"/>
</dbReference>
<dbReference type="PANTHER" id="PTHR32309:SF13">
    <property type="entry name" value="FERRIC ENTEROBACTIN TRANSPORT PROTEIN FEPE"/>
    <property type="match status" value="1"/>
</dbReference>
<evidence type="ECO:0000256" key="2">
    <source>
        <dbReference type="SAM" id="Phobius"/>
    </source>
</evidence>
<dbReference type="AlphaFoldDB" id="F2NDF4"/>
<dbReference type="InterPro" id="IPR032807">
    <property type="entry name" value="GNVR"/>
</dbReference>
<dbReference type="eggNOG" id="COG3206">
    <property type="taxonomic scope" value="Bacteria"/>
</dbReference>
<name>F2NDF4_DESAR</name>
<reference evidence="4 5" key="1">
    <citation type="journal article" date="2011" name="Stand. Genomic Sci.">
        <title>Complete genome sequence of the acetate-degrading sulfate reducer Desulfobacca acetoxidans type strain (ASRB2).</title>
        <authorList>
            <person name="Goker M."/>
            <person name="Teshima H."/>
            <person name="Lapidus A."/>
            <person name="Nolan M."/>
            <person name="Lucas S."/>
            <person name="Hammon N."/>
            <person name="Deshpande S."/>
            <person name="Cheng J.F."/>
            <person name="Tapia R."/>
            <person name="Han C."/>
            <person name="Goodwin L."/>
            <person name="Pitluck S."/>
            <person name="Huntemann M."/>
            <person name="Liolios K."/>
            <person name="Ivanova N."/>
            <person name="Pagani I."/>
            <person name="Mavromatis K."/>
            <person name="Ovchinikova G."/>
            <person name="Pati A."/>
            <person name="Chen A."/>
            <person name="Palaniappan K."/>
            <person name="Land M."/>
            <person name="Hauser L."/>
            <person name="Brambilla E.M."/>
            <person name="Rohde M."/>
            <person name="Spring S."/>
            <person name="Detter J.C."/>
            <person name="Woyke T."/>
            <person name="Bristow J."/>
            <person name="Eisen J.A."/>
            <person name="Markowitz V."/>
            <person name="Hugenholtz P."/>
            <person name="Kyrpides N.C."/>
            <person name="Klenk H.P."/>
        </authorList>
    </citation>
    <scope>NUCLEOTIDE SEQUENCE [LARGE SCALE GENOMIC DNA]</scope>
    <source>
        <strain evidence="5">ATCC 700848 / DSM 11109 / ASRB2</strain>
    </source>
</reference>
<evidence type="ECO:0000313" key="4">
    <source>
        <dbReference type="EMBL" id="AEB10020.1"/>
    </source>
</evidence>
<feature type="transmembrane region" description="Helical" evidence="2">
    <location>
        <begin position="540"/>
        <end position="561"/>
    </location>
</feature>
<evidence type="ECO:0000313" key="5">
    <source>
        <dbReference type="Proteomes" id="UP000000483"/>
    </source>
</evidence>
<keyword evidence="2" id="KW-0812">Transmembrane</keyword>
<dbReference type="Proteomes" id="UP000000483">
    <property type="component" value="Chromosome"/>
</dbReference>
<dbReference type="EMBL" id="CP002629">
    <property type="protein sequence ID" value="AEB10020.1"/>
    <property type="molecule type" value="Genomic_DNA"/>
</dbReference>
<dbReference type="InterPro" id="IPR050445">
    <property type="entry name" value="Bact_polysacc_biosynth/exp"/>
</dbReference>
<accession>F2NDF4</accession>
<dbReference type="GO" id="GO:0005886">
    <property type="term" value="C:plasma membrane"/>
    <property type="evidence" value="ECO:0007669"/>
    <property type="project" value="TreeGrafter"/>
</dbReference>
<keyword evidence="1" id="KW-0175">Coiled coil</keyword>
<evidence type="ECO:0000256" key="1">
    <source>
        <dbReference type="SAM" id="Coils"/>
    </source>
</evidence>
<dbReference type="PANTHER" id="PTHR32309">
    <property type="entry name" value="TYROSINE-PROTEIN KINASE"/>
    <property type="match status" value="1"/>
</dbReference>
<keyword evidence="2" id="KW-0472">Membrane</keyword>
<feature type="transmembrane region" description="Helical" evidence="2">
    <location>
        <begin position="477"/>
        <end position="497"/>
    </location>
</feature>
<organism evidence="4 5">
    <name type="scientific">Desulfobacca acetoxidans (strain ATCC 700848 / DSM 11109 / ASRB2)</name>
    <dbReference type="NCBI Taxonomy" id="880072"/>
    <lineage>
        <taxon>Bacteria</taxon>
        <taxon>Pseudomonadati</taxon>
        <taxon>Thermodesulfobacteriota</taxon>
        <taxon>Desulfobaccia</taxon>
        <taxon>Desulfobaccales</taxon>
        <taxon>Desulfobaccaceae</taxon>
        <taxon>Desulfobacca</taxon>
    </lineage>
</organism>
<dbReference type="OrthoDB" id="9795292at2"/>
<dbReference type="GO" id="GO:0004713">
    <property type="term" value="F:protein tyrosine kinase activity"/>
    <property type="evidence" value="ECO:0007669"/>
    <property type="project" value="TreeGrafter"/>
</dbReference>